<dbReference type="PROSITE" id="PS50850">
    <property type="entry name" value="MFS"/>
    <property type="match status" value="1"/>
</dbReference>
<dbReference type="SUPFAM" id="SSF103473">
    <property type="entry name" value="MFS general substrate transporter"/>
    <property type="match status" value="1"/>
</dbReference>
<keyword evidence="2" id="KW-0813">Transport</keyword>
<feature type="transmembrane region" description="Helical" evidence="7">
    <location>
        <begin position="351"/>
        <end position="375"/>
    </location>
</feature>
<comment type="subcellular location">
    <subcellularLocation>
        <location evidence="1">Cell membrane</location>
        <topology evidence="1">Multi-pass membrane protein</topology>
    </subcellularLocation>
</comment>
<keyword evidence="5 7" id="KW-1133">Transmembrane helix</keyword>
<feature type="transmembrane region" description="Helical" evidence="7">
    <location>
        <begin position="153"/>
        <end position="174"/>
    </location>
</feature>
<dbReference type="PANTHER" id="PTHR23517:SF3">
    <property type="entry name" value="INTEGRAL MEMBRANE TRANSPORT PROTEIN"/>
    <property type="match status" value="1"/>
</dbReference>
<protein>
    <submittedName>
        <fullName evidence="9">MFS transporter</fullName>
    </submittedName>
</protein>
<dbReference type="InterPro" id="IPR036259">
    <property type="entry name" value="MFS_trans_sf"/>
</dbReference>
<dbReference type="RefSeq" id="WP_332520744.1">
    <property type="nucleotide sequence ID" value="NZ_JANRHA010000019.1"/>
</dbReference>
<feature type="transmembrane region" description="Helical" evidence="7">
    <location>
        <begin position="111"/>
        <end position="132"/>
    </location>
</feature>
<keyword evidence="4 7" id="KW-0812">Transmembrane</keyword>
<dbReference type="GO" id="GO:0022857">
    <property type="term" value="F:transmembrane transporter activity"/>
    <property type="evidence" value="ECO:0007669"/>
    <property type="project" value="InterPro"/>
</dbReference>
<evidence type="ECO:0000256" key="6">
    <source>
        <dbReference type="ARBA" id="ARBA00023136"/>
    </source>
</evidence>
<feature type="transmembrane region" description="Helical" evidence="7">
    <location>
        <begin position="260"/>
        <end position="281"/>
    </location>
</feature>
<feature type="transmembrane region" description="Helical" evidence="7">
    <location>
        <begin position="317"/>
        <end position="339"/>
    </location>
</feature>
<evidence type="ECO:0000256" key="2">
    <source>
        <dbReference type="ARBA" id="ARBA00022448"/>
    </source>
</evidence>
<organism evidence="9 10">
    <name type="scientific">Speluncibacter jeojiensis</name>
    <dbReference type="NCBI Taxonomy" id="2710754"/>
    <lineage>
        <taxon>Bacteria</taxon>
        <taxon>Bacillati</taxon>
        <taxon>Actinomycetota</taxon>
        <taxon>Actinomycetes</taxon>
        <taxon>Mycobacteriales</taxon>
        <taxon>Speluncibacteraceae</taxon>
        <taxon>Speluncibacter</taxon>
    </lineage>
</organism>
<feature type="domain" description="Major facilitator superfamily (MFS) profile" evidence="8">
    <location>
        <begin position="19"/>
        <end position="406"/>
    </location>
</feature>
<feature type="transmembrane region" description="Helical" evidence="7">
    <location>
        <begin position="226"/>
        <end position="248"/>
    </location>
</feature>
<evidence type="ECO:0000256" key="3">
    <source>
        <dbReference type="ARBA" id="ARBA00022475"/>
    </source>
</evidence>
<dbReference type="InterPro" id="IPR005829">
    <property type="entry name" value="Sugar_transporter_CS"/>
</dbReference>
<evidence type="ECO:0000313" key="9">
    <source>
        <dbReference type="EMBL" id="MDG3016872.1"/>
    </source>
</evidence>
<feature type="transmembrane region" description="Helical" evidence="7">
    <location>
        <begin position="57"/>
        <end position="73"/>
    </location>
</feature>
<reference evidence="9" key="1">
    <citation type="submission" date="2022-08" db="EMBL/GenBank/DDBJ databases">
        <title>Genome analysis of Corynebacteriales strain.</title>
        <authorList>
            <person name="Lee S.D."/>
        </authorList>
    </citation>
    <scope>NUCLEOTIDE SEQUENCE</scope>
    <source>
        <strain evidence="9">D3-21</strain>
    </source>
</reference>
<dbReference type="GO" id="GO:0005886">
    <property type="term" value="C:plasma membrane"/>
    <property type="evidence" value="ECO:0007669"/>
    <property type="project" value="UniProtKB-SubCell"/>
</dbReference>
<dbReference type="InterPro" id="IPR011701">
    <property type="entry name" value="MFS"/>
</dbReference>
<dbReference type="Gene3D" id="1.20.1250.20">
    <property type="entry name" value="MFS general substrate transporter like domains"/>
    <property type="match status" value="1"/>
</dbReference>
<evidence type="ECO:0000256" key="4">
    <source>
        <dbReference type="ARBA" id="ARBA00022692"/>
    </source>
</evidence>
<evidence type="ECO:0000256" key="7">
    <source>
        <dbReference type="SAM" id="Phobius"/>
    </source>
</evidence>
<dbReference type="PROSITE" id="PS00216">
    <property type="entry name" value="SUGAR_TRANSPORT_1"/>
    <property type="match status" value="1"/>
</dbReference>
<keyword evidence="10" id="KW-1185">Reference proteome</keyword>
<evidence type="ECO:0000256" key="1">
    <source>
        <dbReference type="ARBA" id="ARBA00004651"/>
    </source>
</evidence>
<dbReference type="EMBL" id="JANRHA010000019">
    <property type="protein sequence ID" value="MDG3016872.1"/>
    <property type="molecule type" value="Genomic_DNA"/>
</dbReference>
<feature type="transmembrane region" description="Helical" evidence="7">
    <location>
        <begin position="293"/>
        <end position="311"/>
    </location>
</feature>
<sequence>MTATLDRQLDARTPGRTRPWWILAAAMFVIAWGGNQFTPLLSMYRMHEGLSTTTVDVLLFAYVLGIIPAMLLGGPLSDRFGRRPLMLPAPVIGIVGSLVLSVGAAHEPVLFVGRVLSGLALGLMMAVGSSWMKELSGAPWDPDAAPGTGARRAAMSMTAGFAIGAVVAGLLAEWGPWPGTLPYLVHVVLSVPVAVALLRTPETRAVGARGTLLQDLRIPAAAHRRFWYVVIPVAPWVFGAAGAAYAVLPNIMVDRAGAHPIAFSALLCLIALGCGFGIQALGRRIDTPRSARAVAVALGILAVGCAIGAVAARELTIPLAVAAAAVLGAGYGMALVSGLQEIQRIAGPDDLAGLTAVFYSLSYLGFGAPAVMAVLSGWVSYPAMFGFGVIVAVASLALVAWKWAAHLPEPQGPAVVEDSVG</sequence>
<dbReference type="Pfam" id="PF07690">
    <property type="entry name" value="MFS_1"/>
    <property type="match status" value="1"/>
</dbReference>
<dbReference type="AlphaFoldDB" id="A0A9X4M6G0"/>
<feature type="transmembrane region" description="Helical" evidence="7">
    <location>
        <begin position="180"/>
        <end position="198"/>
    </location>
</feature>
<keyword evidence="3" id="KW-1003">Cell membrane</keyword>
<feature type="transmembrane region" description="Helical" evidence="7">
    <location>
        <begin position="85"/>
        <end position="105"/>
    </location>
</feature>
<gene>
    <name evidence="9" type="ORF">NVS88_20170</name>
</gene>
<dbReference type="PANTHER" id="PTHR23517">
    <property type="entry name" value="RESISTANCE PROTEIN MDTM, PUTATIVE-RELATED-RELATED"/>
    <property type="match status" value="1"/>
</dbReference>
<feature type="transmembrane region" description="Helical" evidence="7">
    <location>
        <begin position="20"/>
        <end position="37"/>
    </location>
</feature>
<proteinExistence type="predicted"/>
<dbReference type="Proteomes" id="UP001152755">
    <property type="component" value="Unassembled WGS sequence"/>
</dbReference>
<accession>A0A9X4M6G0</accession>
<comment type="caution">
    <text evidence="9">The sequence shown here is derived from an EMBL/GenBank/DDBJ whole genome shotgun (WGS) entry which is preliminary data.</text>
</comment>
<keyword evidence="6 7" id="KW-0472">Membrane</keyword>
<dbReference type="InterPro" id="IPR050171">
    <property type="entry name" value="MFS_Transporters"/>
</dbReference>
<evidence type="ECO:0000256" key="5">
    <source>
        <dbReference type="ARBA" id="ARBA00022989"/>
    </source>
</evidence>
<dbReference type="InterPro" id="IPR020846">
    <property type="entry name" value="MFS_dom"/>
</dbReference>
<evidence type="ECO:0000259" key="8">
    <source>
        <dbReference type="PROSITE" id="PS50850"/>
    </source>
</evidence>
<name>A0A9X4M6G0_9ACTN</name>
<feature type="transmembrane region" description="Helical" evidence="7">
    <location>
        <begin position="381"/>
        <end position="401"/>
    </location>
</feature>
<evidence type="ECO:0000313" key="10">
    <source>
        <dbReference type="Proteomes" id="UP001152755"/>
    </source>
</evidence>